<dbReference type="EMBL" id="JBHSSE010000028">
    <property type="protein sequence ID" value="MFC6202908.1"/>
    <property type="molecule type" value="Genomic_DNA"/>
</dbReference>
<feature type="transmembrane region" description="Helical" evidence="1">
    <location>
        <begin position="6"/>
        <end position="23"/>
    </location>
</feature>
<proteinExistence type="predicted"/>
<dbReference type="PANTHER" id="PTHR36834">
    <property type="entry name" value="MEMBRANE PROTEIN-RELATED"/>
    <property type="match status" value="1"/>
</dbReference>
<keyword evidence="1" id="KW-0812">Transmembrane</keyword>
<feature type="domain" description="VanZ-like" evidence="2">
    <location>
        <begin position="37"/>
        <end position="151"/>
    </location>
</feature>
<feature type="transmembrane region" description="Helical" evidence="1">
    <location>
        <begin position="71"/>
        <end position="92"/>
    </location>
</feature>
<dbReference type="InterPro" id="IPR053150">
    <property type="entry name" value="Teicoplanin_resist-assoc"/>
</dbReference>
<dbReference type="InterPro" id="IPR006976">
    <property type="entry name" value="VanZ-like"/>
</dbReference>
<evidence type="ECO:0000256" key="1">
    <source>
        <dbReference type="SAM" id="Phobius"/>
    </source>
</evidence>
<dbReference type="RefSeq" id="WP_137615975.1">
    <property type="nucleotide sequence ID" value="NZ_BJDI01000005.1"/>
</dbReference>
<dbReference type="Pfam" id="PF04892">
    <property type="entry name" value="VanZ"/>
    <property type="match status" value="1"/>
</dbReference>
<reference evidence="4" key="1">
    <citation type="journal article" date="2019" name="Int. J. Syst. Evol. Microbiol.">
        <title>The Global Catalogue of Microorganisms (GCM) 10K type strain sequencing project: providing services to taxonomists for standard genome sequencing and annotation.</title>
        <authorList>
            <consortium name="The Broad Institute Genomics Platform"/>
            <consortium name="The Broad Institute Genome Sequencing Center for Infectious Disease"/>
            <person name="Wu L."/>
            <person name="Ma J."/>
        </authorList>
    </citation>
    <scope>NUCLEOTIDE SEQUENCE [LARGE SCALE GENOMIC DNA]</scope>
    <source>
        <strain evidence="4">CCM 8930</strain>
    </source>
</reference>
<sequence>MRWEPLLFIFLITGLIALAILATGPKRRCLAFLILGYCTSLATILFSPISVSGTALYLMPLGTGQVNLTRLAFANLGFLENIILTIPLGLILKTTLPKWPLLGVALTGLFIGSGIEITQYFLSHDFLINRSSDINDVLANALGILIGGILMASYQRIRLVHHKRTAHQLAS</sequence>
<name>A0ABW1SNP8_9LACO</name>
<protein>
    <submittedName>
        <fullName evidence="3">VanZ family protein</fullName>
    </submittedName>
</protein>
<feature type="transmembrane region" description="Helical" evidence="1">
    <location>
        <begin position="99"/>
        <end position="122"/>
    </location>
</feature>
<keyword evidence="1" id="KW-0472">Membrane</keyword>
<keyword evidence="1" id="KW-1133">Transmembrane helix</keyword>
<comment type="caution">
    <text evidence="3">The sequence shown here is derived from an EMBL/GenBank/DDBJ whole genome shotgun (WGS) entry which is preliminary data.</text>
</comment>
<keyword evidence="4" id="KW-1185">Reference proteome</keyword>
<gene>
    <name evidence="3" type="ORF">ACFP1L_13630</name>
</gene>
<evidence type="ECO:0000313" key="4">
    <source>
        <dbReference type="Proteomes" id="UP001596171"/>
    </source>
</evidence>
<accession>A0ABW1SNP8</accession>
<feature type="transmembrane region" description="Helical" evidence="1">
    <location>
        <begin position="137"/>
        <end position="154"/>
    </location>
</feature>
<evidence type="ECO:0000259" key="2">
    <source>
        <dbReference type="Pfam" id="PF04892"/>
    </source>
</evidence>
<feature type="transmembrane region" description="Helical" evidence="1">
    <location>
        <begin position="30"/>
        <end position="51"/>
    </location>
</feature>
<evidence type="ECO:0000313" key="3">
    <source>
        <dbReference type="EMBL" id="MFC6202908.1"/>
    </source>
</evidence>
<dbReference type="PANTHER" id="PTHR36834:SF1">
    <property type="entry name" value="INTEGRAL MEMBRANE PROTEIN"/>
    <property type="match status" value="1"/>
</dbReference>
<dbReference type="Proteomes" id="UP001596171">
    <property type="component" value="Unassembled WGS sequence"/>
</dbReference>
<organism evidence="3 4">
    <name type="scientific">Lactiplantibacillus nangangensis</name>
    <dbReference type="NCBI Taxonomy" id="2559917"/>
    <lineage>
        <taxon>Bacteria</taxon>
        <taxon>Bacillati</taxon>
        <taxon>Bacillota</taxon>
        <taxon>Bacilli</taxon>
        <taxon>Lactobacillales</taxon>
        <taxon>Lactobacillaceae</taxon>
        <taxon>Lactiplantibacillus</taxon>
    </lineage>
</organism>